<dbReference type="Gene3D" id="2.120.10.30">
    <property type="entry name" value="TolB, C-terminal domain"/>
    <property type="match status" value="1"/>
</dbReference>
<dbReference type="RefSeq" id="WP_189674728.1">
    <property type="nucleotide sequence ID" value="NZ_BNAQ01000001.1"/>
</dbReference>
<accession>A0ABQ3L7H4</accession>
<comment type="caution">
    <text evidence="3">The sequence shown here is derived from an EMBL/GenBank/DDBJ whole genome shotgun (WGS) entry which is preliminary data.</text>
</comment>
<comment type="similarity">
    <text evidence="1">Belongs to the SMP-30/CGR1 family.</text>
</comment>
<proteinExistence type="inferred from homology"/>
<name>A0ABQ3L7H4_9SPHN</name>
<evidence type="ECO:0000313" key="3">
    <source>
        <dbReference type="EMBL" id="GHH07535.1"/>
    </source>
</evidence>
<dbReference type="SUPFAM" id="SSF63829">
    <property type="entry name" value="Calcium-dependent phosphotriesterase"/>
    <property type="match status" value="1"/>
</dbReference>
<gene>
    <name evidence="3" type="primary">xylC</name>
    <name evidence="3" type="ORF">GCM10008023_01720</name>
</gene>
<feature type="domain" description="SMP-30/Gluconolactonase/LRE-like region" evidence="2">
    <location>
        <begin position="15"/>
        <end position="254"/>
    </location>
</feature>
<organism evidence="3 4">
    <name type="scientific">Sphingomonas glacialis</name>
    <dbReference type="NCBI Taxonomy" id="658225"/>
    <lineage>
        <taxon>Bacteria</taxon>
        <taxon>Pseudomonadati</taxon>
        <taxon>Pseudomonadota</taxon>
        <taxon>Alphaproteobacteria</taxon>
        <taxon>Sphingomonadales</taxon>
        <taxon>Sphingomonadaceae</taxon>
        <taxon>Sphingomonas</taxon>
    </lineage>
</organism>
<evidence type="ECO:0000256" key="1">
    <source>
        <dbReference type="ARBA" id="ARBA00008853"/>
    </source>
</evidence>
<dbReference type="PANTHER" id="PTHR10907:SF47">
    <property type="entry name" value="REGUCALCIN"/>
    <property type="match status" value="1"/>
</dbReference>
<sequence>MVGAVRSVQPIGAILGEGPVWHDAALWFVDIKRPRIYRFDPARDALQHWDAPGEVGWVLPRANGGTIAGLASGLHTFDSVSGQFTHLFDPETHLPGNRLNDATTDAMGRIWFGSMDNAEQDASGRLYRADPHGSTDSGLAPVVITNGPAIAPDGGTLYHTDTLGRSVWRVVLNDDGTLAAPTLFCEIAPGEGHPDGSTIDAEGCVWVALFGGWGVRRYDPAGALIETVEFPVANVTKIAFGGPELRTAYATTARKGLTRQDLQAQPLAGNLFAFDAGVCGLPVYPAKL</sequence>
<keyword evidence="4" id="KW-1185">Reference proteome</keyword>
<dbReference type="PANTHER" id="PTHR10907">
    <property type="entry name" value="REGUCALCIN"/>
    <property type="match status" value="1"/>
</dbReference>
<reference evidence="4" key="1">
    <citation type="journal article" date="2019" name="Int. J. Syst. Evol. Microbiol.">
        <title>The Global Catalogue of Microorganisms (GCM) 10K type strain sequencing project: providing services to taxonomists for standard genome sequencing and annotation.</title>
        <authorList>
            <consortium name="The Broad Institute Genomics Platform"/>
            <consortium name="The Broad Institute Genome Sequencing Center for Infectious Disease"/>
            <person name="Wu L."/>
            <person name="Ma J."/>
        </authorList>
    </citation>
    <scope>NUCLEOTIDE SEQUENCE [LARGE SCALE GENOMIC DNA]</scope>
    <source>
        <strain evidence="4">CGMCC 1.8957</strain>
    </source>
</reference>
<dbReference type="PRINTS" id="PR01790">
    <property type="entry name" value="SMP30FAMILY"/>
</dbReference>
<dbReference type="InterPro" id="IPR011042">
    <property type="entry name" value="6-blade_b-propeller_TolB-like"/>
</dbReference>
<evidence type="ECO:0000259" key="2">
    <source>
        <dbReference type="Pfam" id="PF08450"/>
    </source>
</evidence>
<evidence type="ECO:0000313" key="4">
    <source>
        <dbReference type="Proteomes" id="UP000652430"/>
    </source>
</evidence>
<dbReference type="EMBL" id="BNAQ01000001">
    <property type="protein sequence ID" value="GHH07535.1"/>
    <property type="molecule type" value="Genomic_DNA"/>
</dbReference>
<dbReference type="InterPro" id="IPR005511">
    <property type="entry name" value="SMP-30"/>
</dbReference>
<dbReference type="Proteomes" id="UP000652430">
    <property type="component" value="Unassembled WGS sequence"/>
</dbReference>
<dbReference type="InterPro" id="IPR013658">
    <property type="entry name" value="SGL"/>
</dbReference>
<dbReference type="Pfam" id="PF08450">
    <property type="entry name" value="SGL"/>
    <property type="match status" value="1"/>
</dbReference>
<protein>
    <submittedName>
        <fullName evidence="3">Gluconolaconase</fullName>
    </submittedName>
</protein>